<dbReference type="GO" id="GO:0006401">
    <property type="term" value="P:RNA catabolic process"/>
    <property type="evidence" value="ECO:0007669"/>
    <property type="project" value="TreeGrafter"/>
</dbReference>
<feature type="signal peptide" evidence="5">
    <location>
        <begin position="1"/>
        <end position="23"/>
    </location>
</feature>
<keyword evidence="5" id="KW-0732">Signal</keyword>
<dbReference type="InterPro" id="IPR018188">
    <property type="entry name" value="RNase_T2_His_AS_1"/>
</dbReference>
<comment type="caution">
    <text evidence="6">The sequence shown here is derived from an EMBL/GenBank/DDBJ whole genome shotgun (WGS) entry which is preliminary data.</text>
</comment>
<dbReference type="InterPro" id="IPR036430">
    <property type="entry name" value="RNase_T2-like_sf"/>
</dbReference>
<protein>
    <submittedName>
        <fullName evidence="6">Uncharacterized protein</fullName>
    </submittedName>
</protein>
<dbReference type="GO" id="GO:0005576">
    <property type="term" value="C:extracellular region"/>
    <property type="evidence" value="ECO:0007669"/>
    <property type="project" value="TreeGrafter"/>
</dbReference>
<evidence type="ECO:0000256" key="4">
    <source>
        <dbReference type="RuleBase" id="RU004328"/>
    </source>
</evidence>
<dbReference type="Proteomes" id="UP000436088">
    <property type="component" value="Unassembled WGS sequence"/>
</dbReference>
<keyword evidence="2" id="KW-0378">Hydrolase</keyword>
<dbReference type="PANTHER" id="PTHR11240:SF46">
    <property type="entry name" value="INTRACELLULAR RIBONUCLEASE LX-LIKE"/>
    <property type="match status" value="1"/>
</dbReference>
<dbReference type="Gene3D" id="3.90.730.10">
    <property type="entry name" value="Ribonuclease T2-like"/>
    <property type="match status" value="1"/>
</dbReference>
<accession>A0A6A2WBJ5</accession>
<evidence type="ECO:0000256" key="2">
    <source>
        <dbReference type="ARBA" id="ARBA00022722"/>
    </source>
</evidence>
<keyword evidence="3" id="KW-0456">Lyase</keyword>
<sequence>MVIQQLLAFSAVLVACLAVSAQGTEFAIYKLSLTWPASACIPTKNCKTPIPKFFTIHGLWPTYKSDKPVPPYDATTNKCNVNPVRPQDLVPKLATIRPRLETKWPNLRVGKTDDIFWETEWAHHGMCSDYPQDPLTYFDVTLNLSNLYDPLRVLGVQPSNTPHPIETLLENVYKNLGAYPQISCNMPVKGKQLYLKEIRFCFKRARPPFELRNCTVDMDDMCSILEFRCLCSSSRVLSSSKQWYGRWSGKSRFSK</sequence>
<evidence type="ECO:0000256" key="1">
    <source>
        <dbReference type="ARBA" id="ARBA00007469"/>
    </source>
</evidence>
<dbReference type="AlphaFoldDB" id="A0A6A2WBJ5"/>
<keyword evidence="7" id="KW-1185">Reference proteome</keyword>
<feature type="chain" id="PRO_5025505612" evidence="5">
    <location>
        <begin position="24"/>
        <end position="255"/>
    </location>
</feature>
<gene>
    <name evidence="6" type="ORF">F3Y22_tig00117026pilonHSYRG00170</name>
</gene>
<comment type="similarity">
    <text evidence="1 4">Belongs to the RNase T2 family.</text>
</comment>
<name>A0A6A2WBJ5_HIBSY</name>
<dbReference type="EMBL" id="VEPZ02001778">
    <property type="protein sequence ID" value="KAE8655553.1"/>
    <property type="molecule type" value="Genomic_DNA"/>
</dbReference>
<evidence type="ECO:0000313" key="7">
    <source>
        <dbReference type="Proteomes" id="UP000436088"/>
    </source>
</evidence>
<dbReference type="GO" id="GO:0003723">
    <property type="term" value="F:RNA binding"/>
    <property type="evidence" value="ECO:0007669"/>
    <property type="project" value="InterPro"/>
</dbReference>
<reference evidence="6" key="1">
    <citation type="submission" date="2019-09" db="EMBL/GenBank/DDBJ databases">
        <title>Draft genome information of white flower Hibiscus syriacus.</title>
        <authorList>
            <person name="Kim Y.-M."/>
        </authorList>
    </citation>
    <scope>NUCLEOTIDE SEQUENCE [LARGE SCALE GENOMIC DNA]</scope>
    <source>
        <strain evidence="6">YM2019G1</strain>
    </source>
</reference>
<evidence type="ECO:0000256" key="5">
    <source>
        <dbReference type="SAM" id="SignalP"/>
    </source>
</evidence>
<dbReference type="Pfam" id="PF00445">
    <property type="entry name" value="Ribonuclease_T2"/>
    <property type="match status" value="1"/>
</dbReference>
<dbReference type="SUPFAM" id="SSF55895">
    <property type="entry name" value="Ribonuclease Rh-like"/>
    <property type="match status" value="1"/>
</dbReference>
<dbReference type="InterPro" id="IPR001568">
    <property type="entry name" value="RNase_T2-like"/>
</dbReference>
<organism evidence="6 7">
    <name type="scientific">Hibiscus syriacus</name>
    <name type="common">Rose of Sharon</name>
    <dbReference type="NCBI Taxonomy" id="106335"/>
    <lineage>
        <taxon>Eukaryota</taxon>
        <taxon>Viridiplantae</taxon>
        <taxon>Streptophyta</taxon>
        <taxon>Embryophyta</taxon>
        <taxon>Tracheophyta</taxon>
        <taxon>Spermatophyta</taxon>
        <taxon>Magnoliopsida</taxon>
        <taxon>eudicotyledons</taxon>
        <taxon>Gunneridae</taxon>
        <taxon>Pentapetalae</taxon>
        <taxon>rosids</taxon>
        <taxon>malvids</taxon>
        <taxon>Malvales</taxon>
        <taxon>Malvaceae</taxon>
        <taxon>Malvoideae</taxon>
        <taxon>Hibiscus</taxon>
    </lineage>
</organism>
<dbReference type="PROSITE" id="PS00530">
    <property type="entry name" value="RNASE_T2_1"/>
    <property type="match status" value="1"/>
</dbReference>
<evidence type="ECO:0000313" key="6">
    <source>
        <dbReference type="EMBL" id="KAE8655553.1"/>
    </source>
</evidence>
<dbReference type="GO" id="GO:0033897">
    <property type="term" value="F:ribonuclease T2 activity"/>
    <property type="evidence" value="ECO:0007669"/>
    <property type="project" value="InterPro"/>
</dbReference>
<proteinExistence type="inferred from homology"/>
<keyword evidence="2" id="KW-0540">Nuclease</keyword>
<dbReference type="PANTHER" id="PTHR11240">
    <property type="entry name" value="RIBONUCLEASE T2"/>
    <property type="match status" value="1"/>
</dbReference>
<evidence type="ECO:0000256" key="3">
    <source>
        <dbReference type="ARBA" id="ARBA00023239"/>
    </source>
</evidence>